<keyword evidence="2 3" id="KW-0040">ANK repeat</keyword>
<evidence type="ECO:0000313" key="5">
    <source>
        <dbReference type="Proteomes" id="UP001239782"/>
    </source>
</evidence>
<dbReference type="PANTHER" id="PTHR24198:SF194">
    <property type="entry name" value="INVERSIN-A"/>
    <property type="match status" value="1"/>
</dbReference>
<proteinExistence type="predicted"/>
<gene>
    <name evidence="4" type="ORF">Q9312_01510</name>
</gene>
<organism evidence="4 5">
    <name type="scientific">Pleionea litopenaei</name>
    <dbReference type="NCBI Taxonomy" id="3070815"/>
    <lineage>
        <taxon>Bacteria</taxon>
        <taxon>Pseudomonadati</taxon>
        <taxon>Pseudomonadota</taxon>
        <taxon>Gammaproteobacteria</taxon>
        <taxon>Oceanospirillales</taxon>
        <taxon>Pleioneaceae</taxon>
        <taxon>Pleionea</taxon>
    </lineage>
</organism>
<dbReference type="KEGG" id="plei:Q9312_01510"/>
<dbReference type="Gene3D" id="1.25.40.20">
    <property type="entry name" value="Ankyrin repeat-containing domain"/>
    <property type="match status" value="1"/>
</dbReference>
<keyword evidence="5" id="KW-1185">Reference proteome</keyword>
<dbReference type="Pfam" id="PF12796">
    <property type="entry name" value="Ank_2"/>
    <property type="match status" value="1"/>
</dbReference>
<accession>A0AA51RU46</accession>
<protein>
    <submittedName>
        <fullName evidence="4">Ankyrin repeat domain-containing protein</fullName>
    </submittedName>
</protein>
<dbReference type="AlphaFoldDB" id="A0AA51RU46"/>
<evidence type="ECO:0000256" key="1">
    <source>
        <dbReference type="ARBA" id="ARBA00022737"/>
    </source>
</evidence>
<dbReference type="RefSeq" id="WP_309202755.1">
    <property type="nucleotide sequence ID" value="NZ_CP133548.1"/>
</dbReference>
<feature type="repeat" description="ANK" evidence="3">
    <location>
        <begin position="44"/>
        <end position="76"/>
    </location>
</feature>
<dbReference type="PROSITE" id="PS50088">
    <property type="entry name" value="ANK_REPEAT"/>
    <property type="match status" value="2"/>
</dbReference>
<reference evidence="4 5" key="1">
    <citation type="submission" date="2023-08" db="EMBL/GenBank/DDBJ databases">
        <title>Pleionea litopenaei sp. nov., isolated from stomach of juvenile Litopenaeus vannamei.</title>
        <authorList>
            <person name="Rho A.M."/>
            <person name="Hwang C.Y."/>
        </authorList>
    </citation>
    <scope>NUCLEOTIDE SEQUENCE [LARGE SCALE GENOMIC DNA]</scope>
    <source>
        <strain evidence="4 5">HL-JVS1</strain>
    </source>
</reference>
<name>A0AA51RU46_9GAMM</name>
<evidence type="ECO:0000256" key="3">
    <source>
        <dbReference type="PROSITE-ProRule" id="PRU00023"/>
    </source>
</evidence>
<dbReference type="PANTHER" id="PTHR24198">
    <property type="entry name" value="ANKYRIN REPEAT AND PROTEIN KINASE DOMAIN-CONTAINING PROTEIN"/>
    <property type="match status" value="1"/>
</dbReference>
<dbReference type="SUPFAM" id="SSF48403">
    <property type="entry name" value="Ankyrin repeat"/>
    <property type="match status" value="1"/>
</dbReference>
<keyword evidence="1" id="KW-0677">Repeat</keyword>
<dbReference type="InterPro" id="IPR002110">
    <property type="entry name" value="Ankyrin_rpt"/>
</dbReference>
<evidence type="ECO:0000313" key="4">
    <source>
        <dbReference type="EMBL" id="WMS87615.1"/>
    </source>
</evidence>
<evidence type="ECO:0000256" key="2">
    <source>
        <dbReference type="ARBA" id="ARBA00023043"/>
    </source>
</evidence>
<dbReference type="Proteomes" id="UP001239782">
    <property type="component" value="Chromosome"/>
</dbReference>
<dbReference type="EMBL" id="CP133548">
    <property type="protein sequence ID" value="WMS87615.1"/>
    <property type="molecule type" value="Genomic_DNA"/>
</dbReference>
<dbReference type="InterPro" id="IPR036770">
    <property type="entry name" value="Ankyrin_rpt-contain_sf"/>
</dbReference>
<feature type="repeat" description="ANK" evidence="3">
    <location>
        <begin position="78"/>
        <end position="110"/>
    </location>
</feature>
<dbReference type="SMART" id="SM00248">
    <property type="entry name" value="ANK"/>
    <property type="match status" value="4"/>
</dbReference>
<sequence>METVMVQYSMPAQIIDAIKDENEELIRELTRSSPEQITEFTPFGGQTWLGYASLLGKLGSVKALVGLGLDINVGDNRENILPICSAADGGHAQVVKYLLSKGSSLDVSKSVRNPLFAAIVGRSVEIVELLLAAGIDSETRCNSETMIDLDATAFALLRGEEDCAKAIAMWNSKGNQEVAKLLLAEADNIAEKNAY</sequence>